<feature type="domain" description="Putative antitoxin VapB45-like DNA-binding HTH" evidence="1">
    <location>
        <begin position="16"/>
        <end position="97"/>
    </location>
</feature>
<dbReference type="RefSeq" id="WP_157635294.1">
    <property type="nucleotide sequence ID" value="NZ_HF570958.1"/>
</dbReference>
<dbReference type="Pfam" id="PF21321">
    <property type="entry name" value="HTH_66"/>
    <property type="match status" value="1"/>
</dbReference>
<dbReference type="InterPro" id="IPR048708">
    <property type="entry name" value="VapB45-like_HTH"/>
</dbReference>
<dbReference type="AlphaFoldDB" id="A0A077M1T4"/>
<dbReference type="InterPro" id="IPR017277">
    <property type="entry name" value="VapB45-like"/>
</dbReference>
<reference evidence="2 3" key="1">
    <citation type="journal article" date="2013" name="ISME J.">
        <title>A metabolic model for members of the genus Tetrasphaera involved in enhanced biological phosphorus removal.</title>
        <authorList>
            <person name="Kristiansen R."/>
            <person name="Nguyen H.T.T."/>
            <person name="Saunders A.M."/>
            <person name="Nielsen J.L."/>
            <person name="Wimmer R."/>
            <person name="Le V.Q."/>
            <person name="McIlroy S.J."/>
            <person name="Petrovski S."/>
            <person name="Seviour R.J."/>
            <person name="Calteau A."/>
            <person name="Nielsen K.L."/>
            <person name="Nielsen P.H."/>
        </authorList>
    </citation>
    <scope>NUCLEOTIDE SEQUENCE [LARGE SCALE GENOMIC DNA]</scope>
    <source>
        <strain evidence="2 3">T1-X7</strain>
    </source>
</reference>
<dbReference type="EMBL" id="CAJB01000392">
    <property type="protein sequence ID" value="CCH79811.1"/>
    <property type="molecule type" value="Genomic_DNA"/>
</dbReference>
<dbReference type="PIRSF" id="PIRSF037738">
    <property type="entry name" value="UCP037738"/>
    <property type="match status" value="1"/>
</dbReference>
<evidence type="ECO:0000259" key="1">
    <source>
        <dbReference type="Pfam" id="PF21321"/>
    </source>
</evidence>
<dbReference type="STRING" id="1194083.BN12_60017"/>
<proteinExistence type="predicted"/>
<accession>A0A077M1T4</accession>
<protein>
    <recommendedName>
        <fullName evidence="1">Putative antitoxin VapB45-like DNA-binding HTH domain-containing protein</fullName>
    </recommendedName>
</protein>
<name>A0A077M1T4_9MICO</name>
<keyword evidence="3" id="KW-1185">Reference proteome</keyword>
<evidence type="ECO:0000313" key="3">
    <source>
        <dbReference type="Proteomes" id="UP000035721"/>
    </source>
</evidence>
<comment type="caution">
    <text evidence="2">The sequence shown here is derived from an EMBL/GenBank/DDBJ whole genome shotgun (WGS) entry which is preliminary data.</text>
</comment>
<organism evidence="2 3">
    <name type="scientific">Nostocoides japonicum T1-X7</name>
    <dbReference type="NCBI Taxonomy" id="1194083"/>
    <lineage>
        <taxon>Bacteria</taxon>
        <taxon>Bacillati</taxon>
        <taxon>Actinomycetota</taxon>
        <taxon>Actinomycetes</taxon>
        <taxon>Micrococcales</taxon>
        <taxon>Intrasporangiaceae</taxon>
        <taxon>Nostocoides</taxon>
    </lineage>
</organism>
<dbReference type="OrthoDB" id="5140481at2"/>
<sequence>MTVLQAEASVDKFHAPLYTQAEAARFLDLSESTFRNWARGYHAVIGGREVDGAPILSTVERAGSRGPNIPFVGLAEGYALSAIRKAGVPLQRIRPALERLGAEMNIHHALASQRLFTDGAEVLFDYAARTGGDEADAVRELVVVRDGQRVFNDVVDGYLQQITFGADGFATAVPLPGFRKAQLVADVRRSFGQPIFRRGGVRLEDAVSLFKAERDIEVVSEEYGIPRAELEDALAVLVN</sequence>
<gene>
    <name evidence="2" type="ORF">BN12_60017</name>
</gene>
<evidence type="ECO:0000313" key="2">
    <source>
        <dbReference type="EMBL" id="CCH79811.1"/>
    </source>
</evidence>
<dbReference type="Proteomes" id="UP000035721">
    <property type="component" value="Unassembled WGS sequence"/>
</dbReference>